<evidence type="ECO:0000313" key="11">
    <source>
        <dbReference type="Proteomes" id="UP000566819"/>
    </source>
</evidence>
<evidence type="ECO:0000256" key="3">
    <source>
        <dbReference type="ARBA" id="ARBA00022989"/>
    </source>
</evidence>
<dbReference type="InterPro" id="IPR013130">
    <property type="entry name" value="Fe3_Rdtase_TM_dom"/>
</dbReference>
<feature type="transmembrane region" description="Helical" evidence="8">
    <location>
        <begin position="282"/>
        <end position="300"/>
    </location>
</feature>
<gene>
    <name evidence="10" type="ORF">G7Y89_g7321</name>
</gene>
<feature type="compositionally biased region" description="Basic and acidic residues" evidence="7">
    <location>
        <begin position="1"/>
        <end position="24"/>
    </location>
</feature>
<feature type="transmembrane region" description="Helical" evidence="8">
    <location>
        <begin position="506"/>
        <end position="530"/>
    </location>
</feature>
<dbReference type="GO" id="GO:0006811">
    <property type="term" value="P:monoatomic ion transport"/>
    <property type="evidence" value="ECO:0007669"/>
    <property type="project" value="UniProtKB-KW"/>
</dbReference>
<keyword evidence="4" id="KW-0813">Transport</keyword>
<dbReference type="GO" id="GO:0016491">
    <property type="term" value="F:oxidoreductase activity"/>
    <property type="evidence" value="ECO:0007669"/>
    <property type="project" value="UniProtKB-ARBA"/>
</dbReference>
<evidence type="ECO:0000256" key="7">
    <source>
        <dbReference type="SAM" id="MobiDB-lite"/>
    </source>
</evidence>
<dbReference type="InterPro" id="IPR021858">
    <property type="entry name" value="Fun_TF"/>
</dbReference>
<feature type="transmembrane region" description="Helical" evidence="8">
    <location>
        <begin position="680"/>
        <end position="703"/>
    </location>
</feature>
<sequence>MVNKKDLHLHTPGVYRDEPDRDDAASMSSAVLLDDIDSFPDEELPAYEDEPSQSALLPGAAAPIIGSRVDPFRTIQIFPPDLPFSTHGANSEEFRTRFPDYSTDPQTLSTMIQEQARFPPVYYVEISGTHTETRRSNNKETKDKITDFHFGINLTHLLLPTSQFPLHTADAPLELLSDNKRGYRGTKLPSLNPTVADVEEESALMAWCQRYVLDKARVKSFTLKRQITNHDTKKLEQLLRSAISETNYRGHVYIKFPITHSSVVVYSPGLINQWRTTQWIRWVFYLTFLWVFAWPVLFLITSRYEIVKSVWAYANKKPGDEMGREPAVMSEIGWFHRWESTVKRAALARTKCGMERCLDEEYREMTVAADERGVRADRNPQPVPSTGNAFADGAIGLLGQGLRVAENFSNARGWGGDFMISKPPPGVSWSMKLSCNRWLDYEAKYGFVDALRGNSTSTTPPPQVIDIAIENNGTLVVAGIVGDQRWEETYCPVRSFAWVETEHSKYGIILLLTSLLLPVFLAFIAFVTAYTRFERLVNTYIVYPALWGTRHLRPLPFDIGLLPLRGQALFISFLLLLLNIILSLSGYDLAFPDIWYSSLMSEKMAYFSNRIGVLSFANLPAIVLYSSRNNPLIALTSWLYSSFLLYHRWLAYISISQALLHSFIYFLRHIHLLPLKFTQAYWNVGVAATISLFLISFFSFLFLRRRFYEFFLIATGHAYLYFPTLSWRVWENHLFSIAASVCQYADEFGEDEEEEGKEHRRLMNEGIEFELVGSDDLGSEEEDIDIGDESQEHRYLTHNHGHNWNKKEETTHIIPETPSSLLPSTPHSAMGLLPETQTSHIHTDDQHQATSSSPKQCNNTPYPGLKFYIRISHGLTRRLTILSHPYTKIPVLIEAPYSSSPSHSLTTENAHLVCIVGGAGISSVLPLLLTRGGVNGKRRTVVYWSYFCNRLVNSLISDFSLSNSAMNSAPRSACRLRTSSGCFMCRKRRKKCDERKPRCAGCTRNNLKCVWPAPKSIEEKDSNSNAVGAGDMVQTFPHNSSTPFGDDSTKIGRIRSAVYGIPGIKTCMDHYLCLYFRERFMAGVLRANAHLAFHDSRHLIMVGAKASMTMRAFLATAAMHASWTNPKFRRVAMRYYNSVITGLRKVISDGEVNGDEDWLLLTTNFLVLFEINQGWNTGQNPLGATPHLDGLARILRIRIAKESQQPSGFVHPQNRISAESFVLWASSLSLFYSDIDIVGETINWDNLSFYLEPDVFPGVSIRANSPLLASNWKLHRTIFDVTRLSHKVPLDSASYLRGQELEIELIRREEDTRLDIKNSTTQGGQDQDILQQTLLYILVAQILIFKTLRPETRTHHPRIRQIVTEVMGIVRGIKIEPETKCGPYFCWPLAIISCAVETQEDVVSLREMLKRTKEKGMIEARVTSISQDHHAMDPCVEISTLEYASLKPNRHSRLSFGVIVARVILLVLALIVFALSGSVAESLGPDHCDYLQAVVLSLATFISNMILVFYVYKIFVIPQVTPELYLYEIHILLEAVTFILSIFTFFLLIGEYQTWNEFKDIVLSPEEAAAMQAMSIQVPSMENLRAATYISGIQTISAIAVPATCVVAHFRS</sequence>
<comment type="caution">
    <text evidence="10">The sequence shown here is derived from an EMBL/GenBank/DDBJ whole genome shotgun (WGS) entry which is preliminary data.</text>
</comment>
<dbReference type="Pfam" id="PF01794">
    <property type="entry name" value="Ferric_reduct"/>
    <property type="match status" value="1"/>
</dbReference>
<evidence type="ECO:0000256" key="2">
    <source>
        <dbReference type="ARBA" id="ARBA00022692"/>
    </source>
</evidence>
<keyword evidence="2 8" id="KW-0812">Transmembrane</keyword>
<dbReference type="InterPro" id="IPR001138">
    <property type="entry name" value="Zn2Cys6_DnaBD"/>
</dbReference>
<dbReference type="GO" id="GO:0008270">
    <property type="term" value="F:zinc ion binding"/>
    <property type="evidence" value="ECO:0007669"/>
    <property type="project" value="InterPro"/>
</dbReference>
<protein>
    <recommendedName>
        <fullName evidence="9">Zn(2)-C6 fungal-type domain-containing protein</fullName>
    </recommendedName>
</protein>
<evidence type="ECO:0000256" key="1">
    <source>
        <dbReference type="ARBA" id="ARBA00004141"/>
    </source>
</evidence>
<feature type="transmembrane region" description="Helical" evidence="8">
    <location>
        <begin position="568"/>
        <end position="587"/>
    </location>
</feature>
<dbReference type="OrthoDB" id="1919336at2759"/>
<evidence type="ECO:0000256" key="8">
    <source>
        <dbReference type="SAM" id="Phobius"/>
    </source>
</evidence>
<organism evidence="10 11">
    <name type="scientific">Cudoniella acicularis</name>
    <dbReference type="NCBI Taxonomy" id="354080"/>
    <lineage>
        <taxon>Eukaryota</taxon>
        <taxon>Fungi</taxon>
        <taxon>Dikarya</taxon>
        <taxon>Ascomycota</taxon>
        <taxon>Pezizomycotina</taxon>
        <taxon>Leotiomycetes</taxon>
        <taxon>Helotiales</taxon>
        <taxon>Tricladiaceae</taxon>
        <taxon>Cudoniella</taxon>
    </lineage>
</organism>
<feature type="transmembrane region" description="Helical" evidence="8">
    <location>
        <begin position="1490"/>
        <end position="1512"/>
    </location>
</feature>
<feature type="transmembrane region" description="Helical" evidence="8">
    <location>
        <begin position="607"/>
        <end position="628"/>
    </location>
</feature>
<dbReference type="InterPro" id="IPR036864">
    <property type="entry name" value="Zn2-C6_fun-type_DNA-bd_sf"/>
</dbReference>
<comment type="subcellular location">
    <subcellularLocation>
        <location evidence="1">Membrane</location>
        <topology evidence="1">Multi-pass membrane protein</topology>
    </subcellularLocation>
</comment>
<dbReference type="PROSITE" id="PS00463">
    <property type="entry name" value="ZN2_CY6_FUNGAL_1"/>
    <property type="match status" value="1"/>
</dbReference>
<feature type="transmembrane region" description="Helical" evidence="8">
    <location>
        <begin position="1454"/>
        <end position="1478"/>
    </location>
</feature>
<evidence type="ECO:0000259" key="9">
    <source>
        <dbReference type="PROSITE" id="PS50048"/>
    </source>
</evidence>
<dbReference type="EMBL" id="JAAMPI010000507">
    <property type="protein sequence ID" value="KAF4630823.1"/>
    <property type="molecule type" value="Genomic_DNA"/>
</dbReference>
<dbReference type="PANTHER" id="PTHR37848">
    <property type="entry name" value="EXPRESSED PROTEIN"/>
    <property type="match status" value="1"/>
</dbReference>
<dbReference type="Pfam" id="PF00172">
    <property type="entry name" value="Zn_clus"/>
    <property type="match status" value="1"/>
</dbReference>
<dbReference type="SUPFAM" id="SSF57701">
    <property type="entry name" value="Zn2/Cys6 DNA-binding domain"/>
    <property type="match status" value="1"/>
</dbReference>
<dbReference type="Gene3D" id="4.10.240.10">
    <property type="entry name" value="Zn(2)-C6 fungal-type DNA-binding domain"/>
    <property type="match status" value="1"/>
</dbReference>
<dbReference type="PANTHER" id="PTHR37848:SF1">
    <property type="entry name" value="SUN DOMAIN-CONTAINING PROTEIN"/>
    <property type="match status" value="1"/>
</dbReference>
<accession>A0A8H4W1N8</accession>
<keyword evidence="6" id="KW-0539">Nucleus</keyword>
<proteinExistence type="predicted"/>
<dbReference type="SMART" id="SM00066">
    <property type="entry name" value="GAL4"/>
    <property type="match status" value="1"/>
</dbReference>
<dbReference type="PROSITE" id="PS50048">
    <property type="entry name" value="ZN2_CY6_FUNGAL_2"/>
    <property type="match status" value="1"/>
</dbReference>
<reference evidence="10 11" key="1">
    <citation type="submission" date="2020-03" db="EMBL/GenBank/DDBJ databases">
        <title>Draft Genome Sequence of Cudoniella acicularis.</title>
        <authorList>
            <person name="Buettner E."/>
            <person name="Kellner H."/>
        </authorList>
    </citation>
    <scope>NUCLEOTIDE SEQUENCE [LARGE SCALE GENOMIC DNA]</scope>
    <source>
        <strain evidence="10 11">DSM 108380</strain>
    </source>
</reference>
<evidence type="ECO:0000313" key="10">
    <source>
        <dbReference type="EMBL" id="KAF4630823.1"/>
    </source>
</evidence>
<feature type="transmembrane region" description="Helical" evidence="8">
    <location>
        <begin position="1524"/>
        <end position="1549"/>
    </location>
</feature>
<evidence type="ECO:0000256" key="4">
    <source>
        <dbReference type="ARBA" id="ARBA00023065"/>
    </source>
</evidence>
<dbReference type="CDD" id="cd00067">
    <property type="entry name" value="GAL4"/>
    <property type="match status" value="1"/>
</dbReference>
<evidence type="ECO:0000256" key="5">
    <source>
        <dbReference type="ARBA" id="ARBA00023136"/>
    </source>
</evidence>
<keyword evidence="5 8" id="KW-0472">Membrane</keyword>
<dbReference type="Pfam" id="PF11951">
    <property type="entry name" value="Fungal_trans_2"/>
    <property type="match status" value="1"/>
</dbReference>
<name>A0A8H4W1N8_9HELO</name>
<keyword evidence="3 8" id="KW-1133">Transmembrane helix</keyword>
<feature type="domain" description="Zn(2)-C6 fungal-type" evidence="9">
    <location>
        <begin position="981"/>
        <end position="1011"/>
    </location>
</feature>
<keyword evidence="4" id="KW-0406">Ion transport</keyword>
<dbReference type="GO" id="GO:0000981">
    <property type="term" value="F:DNA-binding transcription factor activity, RNA polymerase II-specific"/>
    <property type="evidence" value="ECO:0007669"/>
    <property type="project" value="InterPro"/>
</dbReference>
<feature type="transmembrane region" description="Helical" evidence="8">
    <location>
        <begin position="649"/>
        <end position="668"/>
    </location>
</feature>
<keyword evidence="11" id="KW-1185">Reference proteome</keyword>
<dbReference type="Proteomes" id="UP000566819">
    <property type="component" value="Unassembled WGS sequence"/>
</dbReference>
<evidence type="ECO:0000256" key="6">
    <source>
        <dbReference type="ARBA" id="ARBA00023242"/>
    </source>
</evidence>
<dbReference type="GO" id="GO:0016020">
    <property type="term" value="C:membrane"/>
    <property type="evidence" value="ECO:0007669"/>
    <property type="project" value="UniProtKB-SubCell"/>
</dbReference>
<feature type="region of interest" description="Disordered" evidence="7">
    <location>
        <begin position="1"/>
        <end position="29"/>
    </location>
</feature>